<dbReference type="SUPFAM" id="SSF53697">
    <property type="entry name" value="SIS domain"/>
    <property type="match status" value="1"/>
</dbReference>
<dbReference type="InterPro" id="IPR046348">
    <property type="entry name" value="SIS_dom_sf"/>
</dbReference>
<dbReference type="RefSeq" id="WP_073137887.1">
    <property type="nucleotide sequence ID" value="NZ_FQZF01000027.1"/>
</dbReference>
<name>A0A1M6NT84_9PROT</name>
<reference evidence="6 7" key="1">
    <citation type="submission" date="2016-11" db="EMBL/GenBank/DDBJ databases">
        <authorList>
            <person name="Jaros S."/>
            <person name="Januszkiewicz K."/>
            <person name="Wedrychowicz H."/>
        </authorList>
    </citation>
    <scope>NUCLEOTIDE SEQUENCE [LARGE SCALE GENOMIC DNA]</scope>
    <source>
        <strain evidence="6 7">DSM 14916</strain>
    </source>
</reference>
<protein>
    <submittedName>
        <fullName evidence="6">Transcriptional regulator, RpiR family</fullName>
    </submittedName>
</protein>
<dbReference type="PROSITE" id="PS51071">
    <property type="entry name" value="HTH_RPIR"/>
    <property type="match status" value="1"/>
</dbReference>
<dbReference type="PANTHER" id="PTHR30514">
    <property type="entry name" value="GLUCOKINASE"/>
    <property type="match status" value="1"/>
</dbReference>
<evidence type="ECO:0000256" key="3">
    <source>
        <dbReference type="ARBA" id="ARBA00023163"/>
    </source>
</evidence>
<evidence type="ECO:0000256" key="1">
    <source>
        <dbReference type="ARBA" id="ARBA00023015"/>
    </source>
</evidence>
<dbReference type="CDD" id="cd05013">
    <property type="entry name" value="SIS_RpiR"/>
    <property type="match status" value="1"/>
</dbReference>
<keyword evidence="7" id="KW-1185">Reference proteome</keyword>
<dbReference type="InterPro" id="IPR000281">
    <property type="entry name" value="HTH_RpiR"/>
</dbReference>
<evidence type="ECO:0000313" key="7">
    <source>
        <dbReference type="Proteomes" id="UP000184387"/>
    </source>
</evidence>
<organism evidence="6 7">
    <name type="scientific">Muricoccus roseus</name>
    <dbReference type="NCBI Taxonomy" id="198092"/>
    <lineage>
        <taxon>Bacteria</taxon>
        <taxon>Pseudomonadati</taxon>
        <taxon>Pseudomonadota</taxon>
        <taxon>Alphaproteobacteria</taxon>
        <taxon>Acetobacterales</taxon>
        <taxon>Roseomonadaceae</taxon>
        <taxon>Muricoccus</taxon>
    </lineage>
</organism>
<keyword evidence="1" id="KW-0805">Transcription regulation</keyword>
<dbReference type="Proteomes" id="UP000184387">
    <property type="component" value="Unassembled WGS sequence"/>
</dbReference>
<dbReference type="GO" id="GO:0003677">
    <property type="term" value="F:DNA binding"/>
    <property type="evidence" value="ECO:0007669"/>
    <property type="project" value="UniProtKB-KW"/>
</dbReference>
<sequence length="274" mass="28494">MTPDAKRSSLLEELRRRHPELSPRLQQAARHILDHPNQAALSTVTALSEAAGVQPSALIRLAQAVGFSGFSEMQKVLQSALVAASPSYGERVHQLRAAGTGGGAMGLLEQAGALNQLSLQNLIDTVDAAALDRAIALLAAAPLVHVVGQRRSHPVAGYIAYGLTRSGKAARLMAGAAGMLRDETETMRPGDALVVISLHPYSADAVETASWAAAHGVSVVAMSDGPLSPLLPFASVALDVRDAELFGFRALVAQMCLAQVLVLGVLQAGRPVGP</sequence>
<evidence type="ECO:0000259" key="5">
    <source>
        <dbReference type="PROSITE" id="PS51464"/>
    </source>
</evidence>
<evidence type="ECO:0000313" key="6">
    <source>
        <dbReference type="EMBL" id="SHJ98939.1"/>
    </source>
</evidence>
<keyword evidence="3" id="KW-0804">Transcription</keyword>
<feature type="domain" description="SIS" evidence="5">
    <location>
        <begin position="134"/>
        <end position="271"/>
    </location>
</feature>
<dbReference type="InterPro" id="IPR036388">
    <property type="entry name" value="WH-like_DNA-bd_sf"/>
</dbReference>
<dbReference type="Pfam" id="PF01380">
    <property type="entry name" value="SIS"/>
    <property type="match status" value="1"/>
</dbReference>
<dbReference type="PROSITE" id="PS51464">
    <property type="entry name" value="SIS"/>
    <property type="match status" value="1"/>
</dbReference>
<dbReference type="PANTHER" id="PTHR30514:SF20">
    <property type="entry name" value="TRANSCRIPTIONAL REGULATOR"/>
    <property type="match status" value="1"/>
</dbReference>
<feature type="domain" description="HTH rpiR-type" evidence="4">
    <location>
        <begin position="8"/>
        <end position="84"/>
    </location>
</feature>
<gene>
    <name evidence="6" type="ORF">SAMN02745194_03900</name>
</gene>
<dbReference type="STRING" id="198092.SAMN02745194_03900"/>
<dbReference type="GO" id="GO:0097367">
    <property type="term" value="F:carbohydrate derivative binding"/>
    <property type="evidence" value="ECO:0007669"/>
    <property type="project" value="InterPro"/>
</dbReference>
<proteinExistence type="predicted"/>
<dbReference type="GO" id="GO:1901135">
    <property type="term" value="P:carbohydrate derivative metabolic process"/>
    <property type="evidence" value="ECO:0007669"/>
    <property type="project" value="InterPro"/>
</dbReference>
<accession>A0A1M6NT84</accession>
<dbReference type="SUPFAM" id="SSF46689">
    <property type="entry name" value="Homeodomain-like"/>
    <property type="match status" value="1"/>
</dbReference>
<dbReference type="AlphaFoldDB" id="A0A1M6NT84"/>
<dbReference type="InterPro" id="IPR009057">
    <property type="entry name" value="Homeodomain-like_sf"/>
</dbReference>
<dbReference type="Gene3D" id="3.40.50.10490">
    <property type="entry name" value="Glucose-6-phosphate isomerase like protein, domain 1"/>
    <property type="match status" value="1"/>
</dbReference>
<dbReference type="EMBL" id="FQZF01000027">
    <property type="protein sequence ID" value="SHJ98939.1"/>
    <property type="molecule type" value="Genomic_DNA"/>
</dbReference>
<dbReference type="Pfam" id="PF01418">
    <property type="entry name" value="HTH_6"/>
    <property type="match status" value="1"/>
</dbReference>
<dbReference type="InterPro" id="IPR001347">
    <property type="entry name" value="SIS_dom"/>
</dbReference>
<evidence type="ECO:0000256" key="2">
    <source>
        <dbReference type="ARBA" id="ARBA00023125"/>
    </source>
</evidence>
<dbReference type="InterPro" id="IPR047640">
    <property type="entry name" value="RpiR-like"/>
</dbReference>
<dbReference type="Gene3D" id="1.10.10.10">
    <property type="entry name" value="Winged helix-like DNA-binding domain superfamily/Winged helix DNA-binding domain"/>
    <property type="match status" value="1"/>
</dbReference>
<keyword evidence="2" id="KW-0238">DNA-binding</keyword>
<evidence type="ECO:0000259" key="4">
    <source>
        <dbReference type="PROSITE" id="PS51071"/>
    </source>
</evidence>
<dbReference type="GO" id="GO:0003700">
    <property type="term" value="F:DNA-binding transcription factor activity"/>
    <property type="evidence" value="ECO:0007669"/>
    <property type="project" value="InterPro"/>
</dbReference>
<dbReference type="InterPro" id="IPR035472">
    <property type="entry name" value="RpiR-like_SIS"/>
</dbReference>